<dbReference type="PANTHER" id="PTHR47339">
    <property type="entry name" value="CELL DIVISION CONTROL PROTEIN 24"/>
    <property type="match status" value="1"/>
</dbReference>
<evidence type="ECO:0000313" key="2">
    <source>
        <dbReference type="EMBL" id="KAG5461166.1"/>
    </source>
</evidence>
<dbReference type="InterPro" id="IPR035899">
    <property type="entry name" value="DBL_dom_sf"/>
</dbReference>
<keyword evidence="3" id="KW-1185">Reference proteome</keyword>
<dbReference type="Proteomes" id="UP000673691">
    <property type="component" value="Unassembled WGS sequence"/>
</dbReference>
<sequence length="513" mass="57557">ENSLLRFIDGPWFVPRAHAGFFVFRTPKLPLRFAAAVGLPQQTNKPAAPPTSLYQQCLHLAGRLLCVPGFEIYLDPDVNPDIVTFPDGSLSPASDPVKALWTAFRTGAALCALYNGGRPKEPLEVKDLDGLTSLNDCKKSVYRFLLACKTELQFRDNQLFSISELYKDDTNGFVKARIRLTPVKPQVVQVVSEIVDRLEAQDLLVRNSPTSIRLSTTKRRSEGPVGNREKVVTELLETERKYVSDLEILQDYMKQLERNEIVPLATVRKMFLNLDSLVDFQRKFLMGVEANAQLPQADQRFGTLFLQMEEEFAVYEPFCGNYAVASDIVVEEASNLMVRPSQRPPSPPVQRICKYPLLLGVSFASDVGFSLSLNPESELIKYTDSGAAYLLGDLTAGRDAIKRVADRVNEERRRQDNAATVVDLTLRVLDWKFVMVTQDFERELTVYLFQKIILLCKESGSGKKLSGSASQLFQRASKTPNSRRGSLHLKGRIYTSSVTGVINSSSNGEWREE</sequence>
<dbReference type="GO" id="GO:0031106">
    <property type="term" value="P:septin ring organization"/>
    <property type="evidence" value="ECO:0007669"/>
    <property type="project" value="TreeGrafter"/>
</dbReference>
<dbReference type="OrthoDB" id="1594986at2759"/>
<dbReference type="GO" id="GO:0005634">
    <property type="term" value="C:nucleus"/>
    <property type="evidence" value="ECO:0007669"/>
    <property type="project" value="TreeGrafter"/>
</dbReference>
<feature type="non-terminal residue" evidence="2">
    <location>
        <position position="1"/>
    </location>
</feature>
<dbReference type="EMBL" id="JAEFCI010004097">
    <property type="protein sequence ID" value="KAG5461166.1"/>
    <property type="molecule type" value="Genomic_DNA"/>
</dbReference>
<dbReference type="PROSITE" id="PS50010">
    <property type="entry name" value="DH_2"/>
    <property type="match status" value="1"/>
</dbReference>
<dbReference type="SUPFAM" id="SSF48065">
    <property type="entry name" value="DBL homology domain (DH-domain)"/>
    <property type="match status" value="1"/>
</dbReference>
<dbReference type="CDD" id="cd00014">
    <property type="entry name" value="CH_SF"/>
    <property type="match status" value="1"/>
</dbReference>
<dbReference type="PANTHER" id="PTHR47339:SF1">
    <property type="entry name" value="CELL DIVISION CONTROL PROTEIN 24"/>
    <property type="match status" value="1"/>
</dbReference>
<comment type="caution">
    <text evidence="2">The sequence shown here is derived from an EMBL/GenBank/DDBJ whole genome shotgun (WGS) entry which is preliminary data.</text>
</comment>
<dbReference type="Gene3D" id="2.30.29.30">
    <property type="entry name" value="Pleckstrin-homology domain (PH domain)/Phosphotyrosine-binding domain (PTB)"/>
    <property type="match status" value="1"/>
</dbReference>
<proteinExistence type="predicted"/>
<dbReference type="SMART" id="SM00325">
    <property type="entry name" value="RhoGEF"/>
    <property type="match status" value="1"/>
</dbReference>
<dbReference type="InterPro" id="IPR000219">
    <property type="entry name" value="DH_dom"/>
</dbReference>
<dbReference type="InterPro" id="IPR011993">
    <property type="entry name" value="PH-like_dom_sf"/>
</dbReference>
<gene>
    <name evidence="2" type="ORF">BJ554DRAFT_6684</name>
</gene>
<feature type="domain" description="DH" evidence="1">
    <location>
        <begin position="227"/>
        <end position="359"/>
    </location>
</feature>
<dbReference type="GO" id="GO:0043332">
    <property type="term" value="C:mating projection tip"/>
    <property type="evidence" value="ECO:0007669"/>
    <property type="project" value="TreeGrafter"/>
</dbReference>
<evidence type="ECO:0000313" key="3">
    <source>
        <dbReference type="Proteomes" id="UP000673691"/>
    </source>
</evidence>
<accession>A0A8H8DK09</accession>
<dbReference type="GO" id="GO:0005737">
    <property type="term" value="C:cytoplasm"/>
    <property type="evidence" value="ECO:0007669"/>
    <property type="project" value="TreeGrafter"/>
</dbReference>
<dbReference type="GO" id="GO:0005085">
    <property type="term" value="F:guanyl-nucleotide exchange factor activity"/>
    <property type="evidence" value="ECO:0007669"/>
    <property type="project" value="InterPro"/>
</dbReference>
<protein>
    <submittedName>
        <fullName evidence="2">Dbl homology domain-containing protein</fullName>
    </submittedName>
</protein>
<dbReference type="Gene3D" id="1.20.900.10">
    <property type="entry name" value="Dbl homology (DH) domain"/>
    <property type="match status" value="1"/>
</dbReference>
<dbReference type="Pfam" id="PF06395">
    <property type="entry name" value="CDC24"/>
    <property type="match status" value="1"/>
</dbReference>
<organism evidence="2 3">
    <name type="scientific">Olpidium bornovanus</name>
    <dbReference type="NCBI Taxonomy" id="278681"/>
    <lineage>
        <taxon>Eukaryota</taxon>
        <taxon>Fungi</taxon>
        <taxon>Fungi incertae sedis</taxon>
        <taxon>Olpidiomycota</taxon>
        <taxon>Olpidiomycotina</taxon>
        <taxon>Olpidiomycetes</taxon>
        <taxon>Olpidiales</taxon>
        <taxon>Olpidiaceae</taxon>
        <taxon>Olpidium</taxon>
    </lineage>
</organism>
<dbReference type="AlphaFoldDB" id="A0A8H8DK09"/>
<dbReference type="Pfam" id="PF00621">
    <property type="entry name" value="RhoGEF"/>
    <property type="match status" value="1"/>
</dbReference>
<dbReference type="Pfam" id="PF15411">
    <property type="entry name" value="PH_10"/>
    <property type="match status" value="1"/>
</dbReference>
<reference evidence="2 3" key="1">
    <citation type="journal article" name="Sci. Rep.">
        <title>Genome-scale phylogenetic analyses confirm Olpidium as the closest living zoosporic fungus to the non-flagellated, terrestrial fungi.</title>
        <authorList>
            <person name="Chang Y."/>
            <person name="Rochon D."/>
            <person name="Sekimoto S."/>
            <person name="Wang Y."/>
            <person name="Chovatia M."/>
            <person name="Sandor L."/>
            <person name="Salamov A."/>
            <person name="Grigoriev I.V."/>
            <person name="Stajich J.E."/>
            <person name="Spatafora J.W."/>
        </authorList>
    </citation>
    <scope>NUCLEOTIDE SEQUENCE [LARGE SCALE GENOMIC DNA]</scope>
    <source>
        <strain evidence="2">S191</strain>
    </source>
</reference>
<evidence type="ECO:0000259" key="1">
    <source>
        <dbReference type="PROSITE" id="PS50010"/>
    </source>
</evidence>
<dbReference type="InterPro" id="IPR010481">
    <property type="entry name" value="Cdc24/Scd1_N"/>
</dbReference>
<dbReference type="GO" id="GO:0000935">
    <property type="term" value="C:division septum"/>
    <property type="evidence" value="ECO:0007669"/>
    <property type="project" value="TreeGrafter"/>
</dbReference>
<name>A0A8H8DK09_9FUNG</name>
<dbReference type="GO" id="GO:0030010">
    <property type="term" value="P:establishment of cell polarity"/>
    <property type="evidence" value="ECO:0007669"/>
    <property type="project" value="TreeGrafter"/>
</dbReference>
<dbReference type="InterPro" id="IPR053026">
    <property type="entry name" value="CDC42_GEF"/>
</dbReference>